<comment type="similarity">
    <text evidence="4">Belongs to the PPP1R37 family.</text>
</comment>
<dbReference type="SUPFAM" id="SSF52047">
    <property type="entry name" value="RNI-like"/>
    <property type="match status" value="1"/>
</dbReference>
<dbReference type="CDD" id="cd00116">
    <property type="entry name" value="LRR_RI"/>
    <property type="match status" value="1"/>
</dbReference>
<feature type="compositionally biased region" description="Acidic residues" evidence="9">
    <location>
        <begin position="517"/>
        <end position="530"/>
    </location>
</feature>
<evidence type="ECO:0000256" key="3">
    <source>
        <dbReference type="ARBA" id="ARBA00023272"/>
    </source>
</evidence>
<dbReference type="GO" id="GO:0004864">
    <property type="term" value="F:protein phosphatase inhibitor activity"/>
    <property type="evidence" value="ECO:0007669"/>
    <property type="project" value="UniProtKB-KW"/>
</dbReference>
<dbReference type="PANTHER" id="PTHR24112">
    <property type="entry name" value="LEUCINE-RICH REPEAT, ISOFORM F-RELATED"/>
    <property type="match status" value="1"/>
</dbReference>
<keyword evidence="10" id="KW-1185">Reference proteome</keyword>
<dbReference type="OrthoDB" id="10034042at2759"/>
<comment type="subunit">
    <text evidence="8">Interacts with PPP1CA.</text>
</comment>
<keyword evidence="1" id="KW-0433">Leucine-rich repeat</keyword>
<feature type="compositionally biased region" description="Pro residues" evidence="9">
    <location>
        <begin position="629"/>
        <end position="638"/>
    </location>
</feature>
<dbReference type="CTD" id="284352"/>
<feature type="region of interest" description="Disordered" evidence="9">
    <location>
        <begin position="466"/>
        <end position="675"/>
    </location>
</feature>
<dbReference type="RefSeq" id="XP_006871407.1">
    <property type="nucleotide sequence ID" value="XM_006871345.1"/>
</dbReference>
<evidence type="ECO:0000256" key="4">
    <source>
        <dbReference type="ARBA" id="ARBA00038315"/>
    </source>
</evidence>
<evidence type="ECO:0000256" key="7">
    <source>
        <dbReference type="ARBA" id="ARBA00060048"/>
    </source>
</evidence>
<dbReference type="GeneID" id="102811677"/>
<dbReference type="InterPro" id="IPR032675">
    <property type="entry name" value="LRR_dom_sf"/>
</dbReference>
<gene>
    <name evidence="11" type="primary">PPP1R37</name>
</gene>
<keyword evidence="3" id="KW-0650">Protein phosphatase inhibitor</keyword>
<proteinExistence type="inferred from homology"/>
<evidence type="ECO:0000256" key="6">
    <source>
        <dbReference type="ARBA" id="ARBA00041209"/>
    </source>
</evidence>
<reference evidence="11" key="1">
    <citation type="submission" date="2025-08" db="UniProtKB">
        <authorList>
            <consortium name="RefSeq"/>
        </authorList>
    </citation>
    <scope>IDENTIFICATION</scope>
    <source>
        <tissue evidence="11">Spleen</tissue>
    </source>
</reference>
<comment type="function">
    <text evidence="7">Inhibits phosphatase activity of protein phosphatase 1 (PP1) complexes.</text>
</comment>
<organism evidence="10 11">
    <name type="scientific">Chrysochloris asiatica</name>
    <name type="common">Cape golden mole</name>
    <dbReference type="NCBI Taxonomy" id="185453"/>
    <lineage>
        <taxon>Eukaryota</taxon>
        <taxon>Metazoa</taxon>
        <taxon>Chordata</taxon>
        <taxon>Craniata</taxon>
        <taxon>Vertebrata</taxon>
        <taxon>Euteleostomi</taxon>
        <taxon>Mammalia</taxon>
        <taxon>Eutheria</taxon>
        <taxon>Afrotheria</taxon>
        <taxon>Chrysochloridae</taxon>
        <taxon>Chrysochlorinae</taxon>
        <taxon>Chrysochloris</taxon>
    </lineage>
</organism>
<evidence type="ECO:0000256" key="2">
    <source>
        <dbReference type="ARBA" id="ARBA00022737"/>
    </source>
</evidence>
<dbReference type="Gene3D" id="3.80.10.10">
    <property type="entry name" value="Ribonuclease Inhibitor"/>
    <property type="match status" value="1"/>
</dbReference>
<evidence type="ECO:0000313" key="11">
    <source>
        <dbReference type="RefSeq" id="XP_006871407.1"/>
    </source>
</evidence>
<dbReference type="FunFam" id="3.80.10.10:FF:000324">
    <property type="entry name" value="Protein phosphatase 1 regulatory subunit 37"/>
    <property type="match status" value="1"/>
</dbReference>
<dbReference type="InterPro" id="IPR001611">
    <property type="entry name" value="Leu-rich_rpt"/>
</dbReference>
<feature type="compositionally biased region" description="Pro residues" evidence="9">
    <location>
        <begin position="1"/>
        <end position="12"/>
    </location>
</feature>
<evidence type="ECO:0000256" key="8">
    <source>
        <dbReference type="ARBA" id="ARBA00065735"/>
    </source>
</evidence>
<keyword evidence="2" id="KW-0677">Repeat</keyword>
<dbReference type="Pfam" id="PF13516">
    <property type="entry name" value="LRR_6"/>
    <property type="match status" value="3"/>
</dbReference>
<dbReference type="PANTHER" id="PTHR24112:SF9">
    <property type="entry name" value="PROTEIN PHOSPHATASE 1 REGULATORY SUBUNIT 37"/>
    <property type="match status" value="1"/>
</dbReference>
<dbReference type="SMART" id="SM00368">
    <property type="entry name" value="LRR_RI"/>
    <property type="match status" value="7"/>
</dbReference>
<feature type="compositionally biased region" description="Low complexity" evidence="9">
    <location>
        <begin position="619"/>
        <end position="628"/>
    </location>
</feature>
<dbReference type="Proteomes" id="UP000504623">
    <property type="component" value="Unplaced"/>
</dbReference>
<name>A0A9B0TW05_CHRAS</name>
<feature type="compositionally biased region" description="Polar residues" evidence="9">
    <location>
        <begin position="556"/>
        <end position="572"/>
    </location>
</feature>
<evidence type="ECO:0000256" key="9">
    <source>
        <dbReference type="SAM" id="MobiDB-lite"/>
    </source>
</evidence>
<protein>
    <recommendedName>
        <fullName evidence="5">Protein phosphatase 1 regulatory subunit 37</fullName>
    </recommendedName>
    <alternativeName>
        <fullName evidence="6">Leucine-rich repeat-containing protein 68</fullName>
    </alternativeName>
</protein>
<dbReference type="PROSITE" id="PS51450">
    <property type="entry name" value="LRR"/>
    <property type="match status" value="1"/>
</dbReference>
<accession>A0A9B0TW05</accession>
<dbReference type="AlphaFoldDB" id="A0A9B0TW05"/>
<feature type="region of interest" description="Disordered" evidence="9">
    <location>
        <begin position="1"/>
        <end position="41"/>
    </location>
</feature>
<evidence type="ECO:0000256" key="5">
    <source>
        <dbReference type="ARBA" id="ARBA00040684"/>
    </source>
</evidence>
<sequence length="701" mass="75779">MELPPQEAPPGPGANGDAEEAPVEARPPSPASPPADGRLKAAAKRVTFPSDEDIVSGAVEPKDPWRHAQNVTVDEVIGAYKQACQKLNCRQIPKLLRQLQEFSDLGHRIDCLDLKGERLDYKACEALEEVFKRLQFKVVDLEQTSLDEDGASALFDMIEYYESATHLNISFNKHIGTRGWQAAAHMMRKTSCLQYLDARNTPLLDHSAPFVARALRIRSSLAVLHLENASLSGRPLMLLATALKMNMNLRELYLADNKLNGLQDSAQLGNLLKFNCSLQILDLRNNHVLDSGLAYICEGLKEQRKGLLTLVLWNNQLTHTGMAFLGMTLPHTQSLETLNLGHNPIGNEGVRNLKNGLISNRSVLRLGLASTKLTCEGAVAVAEFIAESPRLLRLDLRENEIKTGGLMALSLALKVNHSLLRLDLDREPKKEAVKSFIETQKALLAEIQNCCKRNFVLAREREEKEQRLQLSASMPEITVTEPQPEQEPGDEPASPGEEAATEAQENGAPEPGPQLDSDSDSEDGEPEEAAGDQSPSAPCPVLVPPTDSLGPGDRTPSGSPSSPTEQRISVSSPGRGHKVFVVTRVESPPERAEPPAPSTPLSPASPPSPPAAPTPPPAEAISSQDPGASEPPPQPGSPLGPLLPNGLKLEFALTLPPELPPGPETKGGSCGLEHELSCSKNEKELEELLLEASQESGQETL</sequence>
<dbReference type="InterPro" id="IPR051279">
    <property type="entry name" value="PP1-Reg/Actin-Interact_Protein"/>
</dbReference>
<evidence type="ECO:0000256" key="1">
    <source>
        <dbReference type="ARBA" id="ARBA00022614"/>
    </source>
</evidence>
<evidence type="ECO:0000313" key="10">
    <source>
        <dbReference type="Proteomes" id="UP000504623"/>
    </source>
</evidence>
<feature type="compositionally biased region" description="Pro residues" evidence="9">
    <location>
        <begin position="594"/>
        <end position="618"/>
    </location>
</feature>